<comment type="caution">
    <text evidence="2">The sequence shown here is derived from an EMBL/GenBank/DDBJ whole genome shotgun (WGS) entry which is preliminary data.</text>
</comment>
<feature type="compositionally biased region" description="Basic and acidic residues" evidence="1">
    <location>
        <begin position="38"/>
        <end position="52"/>
    </location>
</feature>
<evidence type="ECO:0000256" key="1">
    <source>
        <dbReference type="SAM" id="MobiDB-lite"/>
    </source>
</evidence>
<sequence length="192" mass="21094">MGAAIQQRRGPPAVSSEQHQRGALKGAHERLATQLARGAEDEPAVRQPDHRNISGRRAWRPRLVTRTHAPESIDAGTGGATLLAAERAACLPGQTRFGVVHTFGPAADLYRRQTMVDAKQVQPKMPVICSNNVPFARVDHMDGSDTIKLARDENGEHHYIPLSWVQSVDDAGIHLDRPGKEAMKQWSTEPLH</sequence>
<feature type="region of interest" description="Disordered" evidence="1">
    <location>
        <begin position="1"/>
        <end position="72"/>
    </location>
</feature>
<dbReference type="InterPro" id="IPR018684">
    <property type="entry name" value="DUF2171"/>
</dbReference>
<dbReference type="Pfam" id="PF09939">
    <property type="entry name" value="DUF2171"/>
    <property type="match status" value="1"/>
</dbReference>
<accession>Q09E21</accession>
<name>Q09E21_STIAD</name>
<evidence type="ECO:0008006" key="4">
    <source>
        <dbReference type="Google" id="ProtNLM"/>
    </source>
</evidence>
<dbReference type="AlphaFoldDB" id="Q09E21"/>
<evidence type="ECO:0000313" key="3">
    <source>
        <dbReference type="Proteomes" id="UP000032702"/>
    </source>
</evidence>
<proteinExistence type="predicted"/>
<feature type="compositionally biased region" description="Basic residues" evidence="1">
    <location>
        <begin position="53"/>
        <end position="65"/>
    </location>
</feature>
<evidence type="ECO:0000313" key="2">
    <source>
        <dbReference type="EMBL" id="EAU70029.1"/>
    </source>
</evidence>
<protein>
    <recommendedName>
        <fullName evidence="4">DUF2171 domain-containing protein</fullName>
    </recommendedName>
</protein>
<dbReference type="EMBL" id="AAMD01000001">
    <property type="protein sequence ID" value="EAU70029.1"/>
    <property type="molecule type" value="Genomic_DNA"/>
</dbReference>
<dbReference type="PATRIC" id="fig|378806.16.peg.9566"/>
<gene>
    <name evidence="2" type="ORF">STIAU_8427</name>
</gene>
<dbReference type="Proteomes" id="UP000032702">
    <property type="component" value="Unassembled WGS sequence"/>
</dbReference>
<reference evidence="2 3" key="1">
    <citation type="submission" date="2006-04" db="EMBL/GenBank/DDBJ databases">
        <authorList>
            <person name="Nierman W.C."/>
        </authorList>
    </citation>
    <scope>NUCLEOTIDE SEQUENCE [LARGE SCALE GENOMIC DNA]</scope>
    <source>
        <strain evidence="2 3">DW4/3-1</strain>
    </source>
</reference>
<organism evidence="2 3">
    <name type="scientific">Stigmatella aurantiaca (strain DW4/3-1)</name>
    <dbReference type="NCBI Taxonomy" id="378806"/>
    <lineage>
        <taxon>Bacteria</taxon>
        <taxon>Pseudomonadati</taxon>
        <taxon>Myxococcota</taxon>
        <taxon>Myxococcia</taxon>
        <taxon>Myxococcales</taxon>
        <taxon>Cystobacterineae</taxon>
        <taxon>Archangiaceae</taxon>
        <taxon>Stigmatella</taxon>
    </lineage>
</organism>